<dbReference type="InParanoid" id="E6W2S4"/>
<dbReference type="HOGENOM" id="CLU_893497_0_0_0"/>
<feature type="transmembrane region" description="Helical" evidence="1">
    <location>
        <begin position="235"/>
        <end position="260"/>
    </location>
</feature>
<dbReference type="Proteomes" id="UP000002572">
    <property type="component" value="Chromosome"/>
</dbReference>
<evidence type="ECO:0000256" key="1">
    <source>
        <dbReference type="SAM" id="Phobius"/>
    </source>
</evidence>
<feature type="transmembrane region" description="Helical" evidence="1">
    <location>
        <begin position="212"/>
        <end position="229"/>
    </location>
</feature>
<protein>
    <recommendedName>
        <fullName evidence="4">DUF2232 domain-containing protein</fullName>
    </recommendedName>
</protein>
<dbReference type="InterPro" id="IPR018710">
    <property type="entry name" value="DUF2232"/>
</dbReference>
<dbReference type="RefSeq" id="WP_013505544.1">
    <property type="nucleotide sequence ID" value="NC_014836.1"/>
</dbReference>
<keyword evidence="3" id="KW-1185">Reference proteome</keyword>
<gene>
    <name evidence="2" type="ordered locus">Selin_0918</name>
</gene>
<proteinExistence type="predicted"/>
<dbReference type="eggNOG" id="COG4241">
    <property type="taxonomic scope" value="Bacteria"/>
</dbReference>
<organism evidence="2 3">
    <name type="scientific">Desulfurispirillum indicum (strain ATCC BAA-1389 / DSM 22839 / S5)</name>
    <dbReference type="NCBI Taxonomy" id="653733"/>
    <lineage>
        <taxon>Bacteria</taxon>
        <taxon>Pseudomonadati</taxon>
        <taxon>Chrysiogenota</taxon>
        <taxon>Chrysiogenia</taxon>
        <taxon>Chrysiogenales</taxon>
        <taxon>Chrysiogenaceae</taxon>
        <taxon>Desulfurispirillum</taxon>
    </lineage>
</organism>
<keyword evidence="1" id="KW-1133">Transmembrane helix</keyword>
<evidence type="ECO:0000313" key="2">
    <source>
        <dbReference type="EMBL" id="ADU65658.1"/>
    </source>
</evidence>
<feature type="transmembrane region" description="Helical" evidence="1">
    <location>
        <begin position="111"/>
        <end position="131"/>
    </location>
</feature>
<feature type="transmembrane region" description="Helical" evidence="1">
    <location>
        <begin position="24"/>
        <end position="47"/>
    </location>
</feature>
<reference evidence="2 3" key="1">
    <citation type="submission" date="2010-12" db="EMBL/GenBank/DDBJ databases">
        <title>Complete sequence of Desulfurispirillum indicum S5.</title>
        <authorList>
            <consortium name="US DOE Joint Genome Institute"/>
            <person name="Lucas S."/>
            <person name="Copeland A."/>
            <person name="Lapidus A."/>
            <person name="Cheng J.-F."/>
            <person name="Goodwin L."/>
            <person name="Pitluck S."/>
            <person name="Chertkov O."/>
            <person name="Held B."/>
            <person name="Detter J.C."/>
            <person name="Han C."/>
            <person name="Tapia R."/>
            <person name="Land M."/>
            <person name="Hauser L."/>
            <person name="Kyrpides N."/>
            <person name="Ivanova N."/>
            <person name="Mikhailova N."/>
            <person name="Haggblom M."/>
            <person name="Rauschenbach I."/>
            <person name="Bini E."/>
            <person name="Woyke T."/>
        </authorList>
    </citation>
    <scope>NUCLEOTIDE SEQUENCE [LARGE SCALE GENOMIC DNA]</scope>
    <source>
        <strain evidence="3">ATCC BAA-1389 / DSM 22839 / S5</strain>
    </source>
</reference>
<name>E6W2S4_DESIS</name>
<feature type="transmembrane region" description="Helical" evidence="1">
    <location>
        <begin position="83"/>
        <end position="104"/>
    </location>
</feature>
<sequence>MNTPPADNSSHPMSERALVLRNSAISIVLLSITSTIPLLGIFAGLFMPFPILHTIFHHGWRGGFVVGALSALFLVAFHPPLAIMYSMETFIPSLILILFLRLACHPMASTVYSTLITGITLFVLYIPFVAVRGEDPLWQLLEATRAAIEQGASGSGLAQNVELIMHVAYNIAFGFFMTGVFFSLICSLGLIMRRGADGKHIGVLGSYFSAKIPPYFLILLLAGLTGMAAQHHIVFMGAASLLFFLTILYALQGFLTMSFFFRHRKTPLFFQVLVYGIIILQPGLALMIAFLGILETLLGLREKMMQGRPSR</sequence>
<dbReference type="PANTHER" id="PTHR41324">
    <property type="entry name" value="MEMBRANE PROTEIN-RELATED"/>
    <property type="match status" value="1"/>
</dbReference>
<dbReference type="KEGG" id="din:Selin_0918"/>
<dbReference type="STRING" id="653733.Selin_0918"/>
<dbReference type="OrthoDB" id="5659946at2"/>
<accession>E6W2S4</accession>
<keyword evidence="1" id="KW-0472">Membrane</keyword>
<dbReference type="EMBL" id="CP002432">
    <property type="protein sequence ID" value="ADU65658.1"/>
    <property type="molecule type" value="Genomic_DNA"/>
</dbReference>
<feature type="transmembrane region" description="Helical" evidence="1">
    <location>
        <begin position="272"/>
        <end position="294"/>
    </location>
</feature>
<evidence type="ECO:0000313" key="3">
    <source>
        <dbReference type="Proteomes" id="UP000002572"/>
    </source>
</evidence>
<dbReference type="Pfam" id="PF09991">
    <property type="entry name" value="DUF2232"/>
    <property type="match status" value="1"/>
</dbReference>
<feature type="transmembrane region" description="Helical" evidence="1">
    <location>
        <begin position="167"/>
        <end position="191"/>
    </location>
</feature>
<feature type="transmembrane region" description="Helical" evidence="1">
    <location>
        <begin position="59"/>
        <end position="77"/>
    </location>
</feature>
<dbReference type="AlphaFoldDB" id="E6W2S4"/>
<dbReference type="PANTHER" id="PTHR41324:SF1">
    <property type="entry name" value="DUF2232 DOMAIN-CONTAINING PROTEIN"/>
    <property type="match status" value="1"/>
</dbReference>
<evidence type="ECO:0008006" key="4">
    <source>
        <dbReference type="Google" id="ProtNLM"/>
    </source>
</evidence>
<keyword evidence="1" id="KW-0812">Transmembrane</keyword>